<protein>
    <submittedName>
        <fullName evidence="1">Uncharacterized protein</fullName>
    </submittedName>
</protein>
<accession>A0A4R4N2T5</accession>
<keyword evidence="2" id="KW-1185">Reference proteome</keyword>
<dbReference type="EMBL" id="SMJZ01000160">
    <property type="protein sequence ID" value="TDC01403.1"/>
    <property type="molecule type" value="Genomic_DNA"/>
</dbReference>
<gene>
    <name evidence="1" type="ORF">E1267_32025</name>
</gene>
<name>A0A4R4N2T5_9ACTN</name>
<evidence type="ECO:0000313" key="2">
    <source>
        <dbReference type="Proteomes" id="UP000295157"/>
    </source>
</evidence>
<organism evidence="1 2">
    <name type="scientific">Nonomuraea longispora</name>
    <dbReference type="NCBI Taxonomy" id="1848320"/>
    <lineage>
        <taxon>Bacteria</taxon>
        <taxon>Bacillati</taxon>
        <taxon>Actinomycetota</taxon>
        <taxon>Actinomycetes</taxon>
        <taxon>Streptosporangiales</taxon>
        <taxon>Streptosporangiaceae</taxon>
        <taxon>Nonomuraea</taxon>
    </lineage>
</organism>
<dbReference type="AlphaFoldDB" id="A0A4R4N2T5"/>
<proteinExistence type="predicted"/>
<sequence length="69" mass="7902">MSYVKVMLIGGPNHLPTERRFLTVAPGCEKIKLPFGSGYEHFLHRGERTRVDGQELPVYTWIMRTAIAE</sequence>
<reference evidence="1 2" key="1">
    <citation type="submission" date="2019-02" db="EMBL/GenBank/DDBJ databases">
        <title>Draft genome sequences of novel Actinobacteria.</title>
        <authorList>
            <person name="Sahin N."/>
            <person name="Ay H."/>
            <person name="Saygin H."/>
        </authorList>
    </citation>
    <scope>NUCLEOTIDE SEQUENCE [LARGE SCALE GENOMIC DNA]</scope>
    <source>
        <strain evidence="1 2">KC201</strain>
    </source>
</reference>
<dbReference type="Pfam" id="PF19450">
    <property type="entry name" value="DUF5988"/>
    <property type="match status" value="1"/>
</dbReference>
<evidence type="ECO:0000313" key="1">
    <source>
        <dbReference type="EMBL" id="TDC01403.1"/>
    </source>
</evidence>
<comment type="caution">
    <text evidence="1">The sequence shown here is derived from an EMBL/GenBank/DDBJ whole genome shotgun (WGS) entry which is preliminary data.</text>
</comment>
<dbReference type="RefSeq" id="WP_132338046.1">
    <property type="nucleotide sequence ID" value="NZ_SMJZ01000160.1"/>
</dbReference>
<dbReference type="InterPro" id="IPR046030">
    <property type="entry name" value="DUF5988"/>
</dbReference>
<dbReference type="Proteomes" id="UP000295157">
    <property type="component" value="Unassembled WGS sequence"/>
</dbReference>
<dbReference type="OrthoDB" id="3402203at2"/>